<evidence type="ECO:0000256" key="3">
    <source>
        <dbReference type="ARBA" id="ARBA00022679"/>
    </source>
</evidence>
<dbReference type="InterPro" id="IPR029063">
    <property type="entry name" value="SAM-dependent_MTases_sf"/>
</dbReference>
<evidence type="ECO:0000256" key="5">
    <source>
        <dbReference type="PIRNR" id="PIRNR037350"/>
    </source>
</evidence>
<dbReference type="InterPro" id="IPR017182">
    <property type="entry name" value="METTL16/PsiM"/>
</dbReference>
<sequence>MSKRKLESNAGMHPSNPYYNNKPDFVALAELYPSLKPFLIFKTEKSRGSVSQATINFRDPVALRELTYCLLKRDFSIQLDIPLDSLCPPIPNRLNYVCWIEDLMKNDTKKDIYGIDIGTGASSIAFANKNISTNHLEQTITVMKITSSEIFQDALFQDGNNCYDFSMCNPPFYESEQDIQGSFMGKEDRPSAVCQGTSNEMITKGGEVQFVKQMVDESSSRRERIRWYTSMLGKRGSVDEITAYLREKKILNYTLTTFRQGQTNRWAIAWSYGEERPSWASMQHISSKMIKLAPPATILSFVNKELTIENAIGRIETILDQLLVDQVLEDNEAQDQREPAIFRCRVRRNTWSRAARRAIARQKLASKGSAKDATGNIERPSEPVILEFDLRVVPIFPKHPSPSSSGPTESTGVTALGLSIEQIWTSGLDRGLFESFFLHLKSEVNKGPLEDTP</sequence>
<evidence type="ECO:0000256" key="6">
    <source>
        <dbReference type="PIRSR" id="PIRSR037350-1"/>
    </source>
</evidence>
<evidence type="ECO:0000256" key="1">
    <source>
        <dbReference type="ARBA" id="ARBA00005878"/>
    </source>
</evidence>
<dbReference type="EMBL" id="JAAAJA010000320">
    <property type="protein sequence ID" value="KAG0256029.1"/>
    <property type="molecule type" value="Genomic_DNA"/>
</dbReference>
<evidence type="ECO:0000256" key="4">
    <source>
        <dbReference type="ARBA" id="ARBA00022691"/>
    </source>
</evidence>
<dbReference type="Proteomes" id="UP000726737">
    <property type="component" value="Unassembled WGS sequence"/>
</dbReference>
<dbReference type="OrthoDB" id="514248at2759"/>
<dbReference type="PIRSF" id="PIRSF037350">
    <property type="entry name" value="Mtase_ZK1128_prd"/>
    <property type="match status" value="1"/>
</dbReference>
<feature type="binding site" evidence="6">
    <location>
        <position position="93"/>
    </location>
    <ligand>
        <name>S-adenosyl-L-methionine</name>
        <dbReference type="ChEBI" id="CHEBI:59789"/>
    </ligand>
</feature>
<dbReference type="AlphaFoldDB" id="A0A9P6U274"/>
<reference evidence="7" key="1">
    <citation type="journal article" date="2020" name="Fungal Divers.">
        <title>Resolving the Mortierellaceae phylogeny through synthesis of multi-gene phylogenetics and phylogenomics.</title>
        <authorList>
            <person name="Vandepol N."/>
            <person name="Liber J."/>
            <person name="Desiro A."/>
            <person name="Na H."/>
            <person name="Kennedy M."/>
            <person name="Barry K."/>
            <person name="Grigoriev I.V."/>
            <person name="Miller A.N."/>
            <person name="O'Donnell K."/>
            <person name="Stajich J.E."/>
            <person name="Bonito G."/>
        </authorList>
    </citation>
    <scope>NUCLEOTIDE SEQUENCE</scope>
    <source>
        <strain evidence="7">KOD948</strain>
    </source>
</reference>
<keyword evidence="8" id="KW-1185">Reference proteome</keyword>
<dbReference type="GO" id="GO:0008168">
    <property type="term" value="F:methyltransferase activity"/>
    <property type="evidence" value="ECO:0007669"/>
    <property type="project" value="UniProtKB-UniRule"/>
</dbReference>
<dbReference type="GO" id="GO:0005634">
    <property type="term" value="C:nucleus"/>
    <property type="evidence" value="ECO:0007669"/>
    <property type="project" value="TreeGrafter"/>
</dbReference>
<comment type="similarity">
    <text evidence="1 5">Belongs to the methyltransferase superfamily. METTL16/RlmF family.</text>
</comment>
<dbReference type="PANTHER" id="PTHR13393">
    <property type="entry name" value="SAM-DEPENDENT METHYLTRANSFERASE"/>
    <property type="match status" value="1"/>
</dbReference>
<organism evidence="7 8">
    <name type="scientific">Mortierella polycephala</name>
    <dbReference type="NCBI Taxonomy" id="41804"/>
    <lineage>
        <taxon>Eukaryota</taxon>
        <taxon>Fungi</taxon>
        <taxon>Fungi incertae sedis</taxon>
        <taxon>Mucoromycota</taxon>
        <taxon>Mortierellomycotina</taxon>
        <taxon>Mortierellomycetes</taxon>
        <taxon>Mortierellales</taxon>
        <taxon>Mortierellaceae</taxon>
        <taxon>Mortierella</taxon>
    </lineage>
</organism>
<comment type="caution">
    <text evidence="7">The sequence shown here is derived from an EMBL/GenBank/DDBJ whole genome shotgun (WGS) entry which is preliminary data.</text>
</comment>
<name>A0A9P6U274_9FUNG</name>
<dbReference type="Pfam" id="PF05971">
    <property type="entry name" value="Methyltransf_10"/>
    <property type="match status" value="1"/>
</dbReference>
<feature type="binding site" evidence="6">
    <location>
        <position position="169"/>
    </location>
    <ligand>
        <name>S-adenosyl-L-methionine</name>
        <dbReference type="ChEBI" id="CHEBI:59789"/>
    </ligand>
</feature>
<feature type="binding site" evidence="6">
    <location>
        <position position="118"/>
    </location>
    <ligand>
        <name>S-adenosyl-L-methionine</name>
        <dbReference type="ChEBI" id="CHEBI:59789"/>
    </ligand>
</feature>
<dbReference type="EC" id="2.1.1.-" evidence="5"/>
<keyword evidence="2 5" id="KW-0489">Methyltransferase</keyword>
<evidence type="ECO:0000313" key="7">
    <source>
        <dbReference type="EMBL" id="KAG0256029.1"/>
    </source>
</evidence>
<accession>A0A9P6U274</accession>
<keyword evidence="3 5" id="KW-0808">Transferase</keyword>
<protein>
    <recommendedName>
        <fullName evidence="5">U6 small nuclear RNA (adenine-(43)-N(6))-methyltransferase</fullName>
        <ecNumber evidence="5">2.1.1.-</ecNumber>
    </recommendedName>
</protein>
<gene>
    <name evidence="7" type="primary">METTL16</name>
    <name evidence="7" type="ORF">BG011_004807</name>
</gene>
<evidence type="ECO:0000313" key="8">
    <source>
        <dbReference type="Proteomes" id="UP000726737"/>
    </source>
</evidence>
<dbReference type="SUPFAM" id="SSF53335">
    <property type="entry name" value="S-adenosyl-L-methionine-dependent methyltransferases"/>
    <property type="match status" value="1"/>
</dbReference>
<keyword evidence="4 6" id="KW-0949">S-adenosyl-L-methionine</keyword>
<proteinExistence type="inferred from homology"/>
<dbReference type="PANTHER" id="PTHR13393:SF0">
    <property type="entry name" value="RNA N6-ADENOSINE-METHYLTRANSFERASE METTL16"/>
    <property type="match status" value="1"/>
</dbReference>
<dbReference type="InterPro" id="IPR010286">
    <property type="entry name" value="METTL16/RlmF"/>
</dbReference>
<dbReference type="Gene3D" id="3.40.50.150">
    <property type="entry name" value="Vaccinia Virus protein VP39"/>
    <property type="match status" value="2"/>
</dbReference>
<evidence type="ECO:0000256" key="2">
    <source>
        <dbReference type="ARBA" id="ARBA00022603"/>
    </source>
</evidence>
<dbReference type="GO" id="GO:0070475">
    <property type="term" value="P:rRNA base methylation"/>
    <property type="evidence" value="ECO:0007669"/>
    <property type="project" value="TreeGrafter"/>
</dbReference>